<gene>
    <name evidence="2" type="ORF">A3D83_01320</name>
</gene>
<feature type="transmembrane region" description="Helical" evidence="1">
    <location>
        <begin position="213"/>
        <end position="230"/>
    </location>
</feature>
<accession>A0A1F5JYB4</accession>
<feature type="transmembrane region" description="Helical" evidence="1">
    <location>
        <begin position="163"/>
        <end position="178"/>
    </location>
</feature>
<feature type="transmembrane region" description="Helical" evidence="1">
    <location>
        <begin position="372"/>
        <end position="393"/>
    </location>
</feature>
<keyword evidence="1" id="KW-0812">Transmembrane</keyword>
<evidence type="ECO:0000313" key="3">
    <source>
        <dbReference type="Proteomes" id="UP000177258"/>
    </source>
</evidence>
<reference evidence="2 3" key="1">
    <citation type="journal article" date="2016" name="Nat. Commun.">
        <title>Thousands of microbial genomes shed light on interconnected biogeochemical processes in an aquifer system.</title>
        <authorList>
            <person name="Anantharaman K."/>
            <person name="Brown C.T."/>
            <person name="Hug L.A."/>
            <person name="Sharon I."/>
            <person name="Castelle C.J."/>
            <person name="Probst A.J."/>
            <person name="Thomas B.C."/>
            <person name="Singh A."/>
            <person name="Wilkins M.J."/>
            <person name="Karaoz U."/>
            <person name="Brodie E.L."/>
            <person name="Williams K.H."/>
            <person name="Hubbard S.S."/>
            <person name="Banfield J.F."/>
        </authorList>
    </citation>
    <scope>NUCLEOTIDE SEQUENCE [LARGE SCALE GENOMIC DNA]</scope>
</reference>
<dbReference type="Proteomes" id="UP000177258">
    <property type="component" value="Unassembled WGS sequence"/>
</dbReference>
<feature type="transmembrane region" description="Helical" evidence="1">
    <location>
        <begin position="313"/>
        <end position="331"/>
    </location>
</feature>
<feature type="transmembrane region" description="Helical" evidence="1">
    <location>
        <begin position="110"/>
        <end position="128"/>
    </location>
</feature>
<evidence type="ECO:0008006" key="4">
    <source>
        <dbReference type="Google" id="ProtNLM"/>
    </source>
</evidence>
<evidence type="ECO:0000256" key="1">
    <source>
        <dbReference type="SAM" id="Phobius"/>
    </source>
</evidence>
<organism evidence="2 3">
    <name type="scientific">Candidatus Daviesbacteria bacterium RIFCSPHIGHO2_02_FULL_41_10</name>
    <dbReference type="NCBI Taxonomy" id="1797774"/>
    <lineage>
        <taxon>Bacteria</taxon>
        <taxon>Candidatus Daviesiibacteriota</taxon>
    </lineage>
</organism>
<dbReference type="AlphaFoldDB" id="A0A1F5JYB4"/>
<feature type="transmembrane region" description="Helical" evidence="1">
    <location>
        <begin position="134"/>
        <end position="151"/>
    </location>
</feature>
<name>A0A1F5JYB4_9BACT</name>
<keyword evidence="1" id="KW-1133">Transmembrane helix</keyword>
<feature type="transmembrane region" description="Helical" evidence="1">
    <location>
        <begin position="80"/>
        <end position="103"/>
    </location>
</feature>
<comment type="caution">
    <text evidence="2">The sequence shown here is derived from an EMBL/GenBank/DDBJ whole genome shotgun (WGS) entry which is preliminary data.</text>
</comment>
<proteinExistence type="predicted"/>
<evidence type="ECO:0000313" key="2">
    <source>
        <dbReference type="EMBL" id="OGE33593.1"/>
    </source>
</evidence>
<sequence>MINGFKNQKIYLLVFIFLVLSISFLVFWRAFSFDFWGEDWEQIWFAKYQPSMINNLQEMQHPLVIYEELLLVKYFGFNTVFWQFVGFGLKILSAFAVSLMVLGLTKSKKAAFFTGLIYASSVGGLASFTWVAAHSSALEIPFICLGIYFWVTSYKNSMSLQKGRFLLALILLILSFLADPARGIFGIFIVIFWEILSVMQYPQKLKESRGRIIIIFASLLATFMIYQYFVDIKNTVSVSYNLGIALKNPLNSLNNFLNNIGNLSIGWLLPIRQNLFAVSGKNIFGSIAGYLFFFQTIFLLFKFFKQRSESLKIILIFSVWIPIFFLPNWLLPNQEMIQNGQVLGMTHRYLTLSAIGLACYLGYVISRIKKNFLRGFLFLIVIGSNILVSNQILKKESEYRSTKVTKPIWDKIEKDIPQGAEDVLFFIQGNDKYQVNSISQAKIPFAIRRGITSRDKWPISTSDPGNAKGYVCGLFVNERKIPISNLYSWYIKGNSAENISEETRKKFSEVDCDSI</sequence>
<protein>
    <recommendedName>
        <fullName evidence="4">Glycosyltransferase RgtA/B/C/D-like domain-containing protein</fullName>
    </recommendedName>
</protein>
<feature type="transmembrane region" description="Helical" evidence="1">
    <location>
        <begin position="283"/>
        <end position="301"/>
    </location>
</feature>
<keyword evidence="1" id="KW-0472">Membrane</keyword>
<feature type="transmembrane region" description="Helical" evidence="1">
    <location>
        <begin position="12"/>
        <end position="31"/>
    </location>
</feature>
<dbReference type="EMBL" id="MFDB01000008">
    <property type="protein sequence ID" value="OGE33593.1"/>
    <property type="molecule type" value="Genomic_DNA"/>
</dbReference>
<feature type="transmembrane region" description="Helical" evidence="1">
    <location>
        <begin position="346"/>
        <end position="365"/>
    </location>
</feature>